<dbReference type="PANTHER" id="PTHR31313">
    <property type="entry name" value="TY1 ENHANCER ACTIVATOR"/>
    <property type="match status" value="1"/>
</dbReference>
<evidence type="ECO:0000256" key="1">
    <source>
        <dbReference type="ARBA" id="ARBA00022723"/>
    </source>
</evidence>
<dbReference type="GO" id="GO:0006351">
    <property type="term" value="P:DNA-templated transcription"/>
    <property type="evidence" value="ECO:0007669"/>
    <property type="project" value="InterPro"/>
</dbReference>
<keyword evidence="6" id="KW-0539">Nucleus</keyword>
<keyword evidence="4" id="KW-0238">DNA-binding</keyword>
<dbReference type="GO" id="GO:0008270">
    <property type="term" value="F:zinc ion binding"/>
    <property type="evidence" value="ECO:0007669"/>
    <property type="project" value="InterPro"/>
</dbReference>
<dbReference type="InterPro" id="IPR051615">
    <property type="entry name" value="Transcr_Regulatory_Elem"/>
</dbReference>
<comment type="caution">
    <text evidence="9">The sequence shown here is derived from an EMBL/GenBank/DDBJ whole genome shotgun (WGS) entry which is preliminary data.</text>
</comment>
<dbReference type="CDD" id="cd12148">
    <property type="entry name" value="fungal_TF_MHR"/>
    <property type="match status" value="1"/>
</dbReference>
<sequence>MDRIPNIYNDDLILTMGGAINNNNKPLPPLPQSPMTSLSSFTGDNNTIQDPAQPKLHPQTLANTNIQNELIDLYFTHVHPYLPILHKATFYKQLQTSPCVLLLNAIYAVAARWHQPTRESSNDGHPIGWRYYQAAFSLIDIYTDTPRLSTIQALLLLVKYQEHVRRSGFFWRTRQYFQIIVRMARDLGISRTVPSNFYVDPIMAEQRKRTFWAVYAYDVLMSTELGTEPHFKDSECTTDFPTILGDEAQTEEREVLLHFHWMAKLVHLHGGILYFARQRYMGNSSNNQSIRSSSGSSGSCRSMTKKAHDDFTASTTPYTFRSLQQKVDEMSTSLTGVLKSSTAHQSIGSYTSSFQYMLLHLSTILLHRPYALDHESSVSAERCTDSASTITHLAETLLNTGGVEILYYPIRGIQHTIHCLSAAITVHKCLAGIQGHQEACKKSLTVMNKLLESTPAAEVDLNWTPEPLIGSNNYNQQSQHHQHPHHHHNQYQYQQQQPQQPHQHQQQQQWSSAASVSSLGSLTSL</sequence>
<feature type="domain" description="Xylanolytic transcriptional activator regulatory" evidence="8">
    <location>
        <begin position="173"/>
        <end position="247"/>
    </location>
</feature>
<evidence type="ECO:0000256" key="7">
    <source>
        <dbReference type="SAM" id="MobiDB-lite"/>
    </source>
</evidence>
<evidence type="ECO:0000256" key="3">
    <source>
        <dbReference type="ARBA" id="ARBA00023015"/>
    </source>
</evidence>
<feature type="region of interest" description="Disordered" evidence="7">
    <location>
        <begin position="468"/>
        <end position="525"/>
    </location>
</feature>
<dbReference type="PANTHER" id="PTHR31313:SF81">
    <property type="entry name" value="TY1 ENHANCER ACTIVATOR"/>
    <property type="match status" value="1"/>
</dbReference>
<keyword evidence="1" id="KW-0479">Metal-binding</keyword>
<proteinExistence type="predicted"/>
<keyword evidence="5" id="KW-0804">Transcription</keyword>
<dbReference type="InterPro" id="IPR007219">
    <property type="entry name" value="XnlR_reg_dom"/>
</dbReference>
<feature type="compositionally biased region" description="Basic residues" evidence="7">
    <location>
        <begin position="480"/>
        <end position="489"/>
    </location>
</feature>
<evidence type="ECO:0000256" key="5">
    <source>
        <dbReference type="ARBA" id="ARBA00023163"/>
    </source>
</evidence>
<reference evidence="9 10" key="1">
    <citation type="submission" date="2020-12" db="EMBL/GenBank/DDBJ databases">
        <title>Metabolic potential, ecology and presence of endohyphal bacteria is reflected in genomic diversity of Mucoromycotina.</title>
        <authorList>
            <person name="Muszewska A."/>
            <person name="Okrasinska A."/>
            <person name="Steczkiewicz K."/>
            <person name="Drgas O."/>
            <person name="Orlowska M."/>
            <person name="Perlinska-Lenart U."/>
            <person name="Aleksandrzak-Piekarczyk T."/>
            <person name="Szatraj K."/>
            <person name="Zielenkiewicz U."/>
            <person name="Pilsyk S."/>
            <person name="Malc E."/>
            <person name="Mieczkowski P."/>
            <person name="Kruszewska J.S."/>
            <person name="Biernat P."/>
            <person name="Pawlowska J."/>
        </authorList>
    </citation>
    <scope>NUCLEOTIDE SEQUENCE [LARGE SCALE GENOMIC DNA]</scope>
    <source>
        <strain evidence="9 10">CBS 142.35</strain>
    </source>
</reference>
<keyword evidence="10" id="KW-1185">Reference proteome</keyword>
<evidence type="ECO:0000256" key="2">
    <source>
        <dbReference type="ARBA" id="ARBA00022833"/>
    </source>
</evidence>
<feature type="compositionally biased region" description="Low complexity" evidence="7">
    <location>
        <begin position="490"/>
        <end position="525"/>
    </location>
</feature>
<dbReference type="EMBL" id="JAEPRB010000046">
    <property type="protein sequence ID" value="KAG2224228.1"/>
    <property type="molecule type" value="Genomic_DNA"/>
</dbReference>
<evidence type="ECO:0000256" key="6">
    <source>
        <dbReference type="ARBA" id="ARBA00023242"/>
    </source>
</evidence>
<accession>A0A8H7VPP4</accession>
<dbReference type="GO" id="GO:0003677">
    <property type="term" value="F:DNA binding"/>
    <property type="evidence" value="ECO:0007669"/>
    <property type="project" value="UniProtKB-KW"/>
</dbReference>
<dbReference type="Proteomes" id="UP000646827">
    <property type="component" value="Unassembled WGS sequence"/>
</dbReference>
<name>A0A8H7VPP4_9FUNG</name>
<dbReference type="AlphaFoldDB" id="A0A8H7VPP4"/>
<protein>
    <recommendedName>
        <fullName evidence="8">Xylanolytic transcriptional activator regulatory domain-containing protein</fullName>
    </recommendedName>
</protein>
<evidence type="ECO:0000256" key="4">
    <source>
        <dbReference type="ARBA" id="ARBA00023125"/>
    </source>
</evidence>
<dbReference type="OrthoDB" id="2283631at2759"/>
<feature type="non-terminal residue" evidence="9">
    <location>
        <position position="525"/>
    </location>
</feature>
<evidence type="ECO:0000313" key="10">
    <source>
        <dbReference type="Proteomes" id="UP000646827"/>
    </source>
</evidence>
<keyword evidence="2" id="KW-0862">Zinc</keyword>
<evidence type="ECO:0000259" key="8">
    <source>
        <dbReference type="SMART" id="SM00906"/>
    </source>
</evidence>
<dbReference type="SMART" id="SM00906">
    <property type="entry name" value="Fungal_trans"/>
    <property type="match status" value="1"/>
</dbReference>
<organism evidence="9 10">
    <name type="scientific">Circinella minor</name>
    <dbReference type="NCBI Taxonomy" id="1195481"/>
    <lineage>
        <taxon>Eukaryota</taxon>
        <taxon>Fungi</taxon>
        <taxon>Fungi incertae sedis</taxon>
        <taxon>Mucoromycota</taxon>
        <taxon>Mucoromycotina</taxon>
        <taxon>Mucoromycetes</taxon>
        <taxon>Mucorales</taxon>
        <taxon>Lichtheimiaceae</taxon>
        <taxon>Circinella</taxon>
    </lineage>
</organism>
<gene>
    <name evidence="9" type="ORF">INT45_000257</name>
</gene>
<dbReference type="Pfam" id="PF04082">
    <property type="entry name" value="Fungal_trans"/>
    <property type="match status" value="1"/>
</dbReference>
<keyword evidence="3" id="KW-0805">Transcription regulation</keyword>
<evidence type="ECO:0000313" key="9">
    <source>
        <dbReference type="EMBL" id="KAG2224228.1"/>
    </source>
</evidence>